<proteinExistence type="predicted"/>
<organism evidence="3 4">
    <name type="scientific">Usitatibacter rugosus</name>
    <dbReference type="NCBI Taxonomy" id="2732067"/>
    <lineage>
        <taxon>Bacteria</taxon>
        <taxon>Pseudomonadati</taxon>
        <taxon>Pseudomonadota</taxon>
        <taxon>Betaproteobacteria</taxon>
        <taxon>Nitrosomonadales</taxon>
        <taxon>Usitatibacteraceae</taxon>
        <taxon>Usitatibacter</taxon>
    </lineage>
</organism>
<keyword evidence="2" id="KW-0472">Membrane</keyword>
<sequence>MRDHPRREHPPHARTRPSQSALRFPDAGNPWQSRPLVPSKSFCGVRTLRGCRGELDRLPGSARICIGEISSWPARTTAAARHSHRGLLRLSSTLAQWRAEMMDLQPLVALVLAALTAATALAVPVYFGNRKPGYSHLRHTISELGEVGSPVGAQVSYVGFVSIALLLWLFLVVAAQSAPGGSSEVFWMLSLVGVGYFGGAIFRCDSGAPAFGTWRNTLHNVFGALGYLGAAAAFSTLRFSSYWAPLSDVMGYAVPLVLVCLLGLSFPHGFRGLIQRVAETTIFAGVAGMGFWVYRAGA</sequence>
<dbReference type="EMBL" id="CP053069">
    <property type="protein sequence ID" value="QJR11201.1"/>
    <property type="molecule type" value="Genomic_DNA"/>
</dbReference>
<evidence type="ECO:0000313" key="3">
    <source>
        <dbReference type="EMBL" id="QJR11201.1"/>
    </source>
</evidence>
<feature type="transmembrane region" description="Helical" evidence="2">
    <location>
        <begin position="185"/>
        <end position="202"/>
    </location>
</feature>
<feature type="transmembrane region" description="Helical" evidence="2">
    <location>
        <begin position="217"/>
        <end position="237"/>
    </location>
</feature>
<accession>A0A6M4GV65</accession>
<feature type="compositionally biased region" description="Basic and acidic residues" evidence="1">
    <location>
        <begin position="1"/>
        <end position="11"/>
    </location>
</feature>
<evidence type="ECO:0000256" key="2">
    <source>
        <dbReference type="SAM" id="Phobius"/>
    </source>
</evidence>
<evidence type="ECO:0000256" key="1">
    <source>
        <dbReference type="SAM" id="MobiDB-lite"/>
    </source>
</evidence>
<keyword evidence="2" id="KW-0812">Transmembrane</keyword>
<feature type="transmembrane region" description="Helical" evidence="2">
    <location>
        <begin position="249"/>
        <end position="267"/>
    </location>
</feature>
<name>A0A6M4GV65_9PROT</name>
<feature type="transmembrane region" description="Helical" evidence="2">
    <location>
        <begin position="107"/>
        <end position="127"/>
    </location>
</feature>
<dbReference type="Pfam" id="PF06197">
    <property type="entry name" value="DUF998"/>
    <property type="match status" value="1"/>
</dbReference>
<feature type="transmembrane region" description="Helical" evidence="2">
    <location>
        <begin position="273"/>
        <end position="294"/>
    </location>
</feature>
<keyword evidence="2" id="KW-1133">Transmembrane helix</keyword>
<evidence type="ECO:0008006" key="5">
    <source>
        <dbReference type="Google" id="ProtNLM"/>
    </source>
</evidence>
<dbReference type="Proteomes" id="UP000501534">
    <property type="component" value="Chromosome"/>
</dbReference>
<feature type="transmembrane region" description="Helical" evidence="2">
    <location>
        <begin position="155"/>
        <end position="173"/>
    </location>
</feature>
<gene>
    <name evidence="3" type="ORF">DSM104443_02274</name>
</gene>
<reference evidence="3 4" key="1">
    <citation type="submission" date="2020-04" db="EMBL/GenBank/DDBJ databases">
        <title>Usitatibacter rugosus gen. nov., sp. nov. and Usitatibacter palustris sp. nov., novel members of Usitatibacteraceae fam. nov. within the order Nitrosomonadales isolated from soil.</title>
        <authorList>
            <person name="Huber K.J."/>
            <person name="Neumann-Schaal M."/>
            <person name="Geppert A."/>
            <person name="Luckner M."/>
            <person name="Wanner G."/>
            <person name="Overmann J."/>
        </authorList>
    </citation>
    <scope>NUCLEOTIDE SEQUENCE [LARGE SCALE GENOMIC DNA]</scope>
    <source>
        <strain evidence="3 4">0125_3</strain>
    </source>
</reference>
<keyword evidence="4" id="KW-1185">Reference proteome</keyword>
<feature type="region of interest" description="Disordered" evidence="1">
    <location>
        <begin position="1"/>
        <end position="30"/>
    </location>
</feature>
<dbReference type="InterPro" id="IPR009339">
    <property type="entry name" value="DUF998"/>
</dbReference>
<evidence type="ECO:0000313" key="4">
    <source>
        <dbReference type="Proteomes" id="UP000501534"/>
    </source>
</evidence>
<dbReference type="AlphaFoldDB" id="A0A6M4GV65"/>
<protein>
    <recommendedName>
        <fullName evidence="5">DUF998 domain-containing protein</fullName>
    </recommendedName>
</protein>
<dbReference type="KEGG" id="uru:DSM104443_02274"/>